<keyword evidence="3" id="KW-1185">Reference proteome</keyword>
<dbReference type="EMBL" id="SGPK01000167">
    <property type="protein sequence ID" value="THH06947.1"/>
    <property type="molecule type" value="Genomic_DNA"/>
</dbReference>
<evidence type="ECO:0000313" key="2">
    <source>
        <dbReference type="EMBL" id="THH06947.1"/>
    </source>
</evidence>
<evidence type="ECO:0000313" key="3">
    <source>
        <dbReference type="Proteomes" id="UP000308199"/>
    </source>
</evidence>
<evidence type="ECO:0000256" key="1">
    <source>
        <dbReference type="SAM" id="MobiDB-lite"/>
    </source>
</evidence>
<dbReference type="AlphaFoldDB" id="A0A4S4L6J7"/>
<gene>
    <name evidence="2" type="ORF">EW145_g3724</name>
</gene>
<dbReference type="OrthoDB" id="2367685at2759"/>
<accession>A0A4S4L6J7</accession>
<reference evidence="2 3" key="1">
    <citation type="submission" date="2019-02" db="EMBL/GenBank/DDBJ databases">
        <title>Genome sequencing of the rare red list fungi Phellinidium pouzarii.</title>
        <authorList>
            <person name="Buettner E."/>
            <person name="Kellner H."/>
        </authorList>
    </citation>
    <scope>NUCLEOTIDE SEQUENCE [LARGE SCALE GENOMIC DNA]</scope>
    <source>
        <strain evidence="2 3">DSM 108285</strain>
    </source>
</reference>
<organism evidence="2 3">
    <name type="scientific">Phellinidium pouzarii</name>
    <dbReference type="NCBI Taxonomy" id="167371"/>
    <lineage>
        <taxon>Eukaryota</taxon>
        <taxon>Fungi</taxon>
        <taxon>Dikarya</taxon>
        <taxon>Basidiomycota</taxon>
        <taxon>Agaricomycotina</taxon>
        <taxon>Agaricomycetes</taxon>
        <taxon>Hymenochaetales</taxon>
        <taxon>Hymenochaetaceae</taxon>
        <taxon>Phellinidium</taxon>
    </lineage>
</organism>
<feature type="region of interest" description="Disordered" evidence="1">
    <location>
        <begin position="57"/>
        <end position="76"/>
    </location>
</feature>
<comment type="caution">
    <text evidence="2">The sequence shown here is derived from an EMBL/GenBank/DDBJ whole genome shotgun (WGS) entry which is preliminary data.</text>
</comment>
<protein>
    <recommendedName>
        <fullName evidence="4">WW domain-containing protein</fullName>
    </recommendedName>
</protein>
<dbReference type="Gene3D" id="2.20.70.10">
    <property type="match status" value="1"/>
</dbReference>
<proteinExistence type="predicted"/>
<dbReference type="Proteomes" id="UP000308199">
    <property type="component" value="Unassembled WGS sequence"/>
</dbReference>
<name>A0A4S4L6J7_9AGAM</name>
<evidence type="ECO:0008006" key="4">
    <source>
        <dbReference type="Google" id="ProtNLM"/>
    </source>
</evidence>
<sequence length="137" mass="16568">MNDDRKIPDGWVKEFDEHYQQHYYVDTRVSPPRSIWAHPYEDEQFLREHPSIRERLARRRNSEYDPGSSGVGTGNGEHIKRRFFFGKIKDKVIGTKEEREAAKFAEQRAVEQRRLRIAEQRRLRAAQQQQYRQQAYY</sequence>